<evidence type="ECO:0000313" key="10">
    <source>
        <dbReference type="EMBL" id="MBE0562852.1"/>
    </source>
</evidence>
<organism evidence="9 11">
    <name type="scientific">Brucella anthropi</name>
    <name type="common">Ochrobactrum anthropi</name>
    <dbReference type="NCBI Taxonomy" id="529"/>
    <lineage>
        <taxon>Bacteria</taxon>
        <taxon>Pseudomonadati</taxon>
        <taxon>Pseudomonadota</taxon>
        <taxon>Alphaproteobacteria</taxon>
        <taxon>Hyphomicrobiales</taxon>
        <taxon>Brucellaceae</taxon>
        <taxon>Brucella/Ochrobactrum group</taxon>
        <taxon>Brucella</taxon>
    </lineage>
</organism>
<dbReference type="SUPFAM" id="SSF56281">
    <property type="entry name" value="Metallo-hydrolase/oxidoreductase"/>
    <property type="match status" value="1"/>
</dbReference>
<dbReference type="SMART" id="SM00849">
    <property type="entry name" value="Lactamase_B"/>
    <property type="match status" value="1"/>
</dbReference>
<feature type="binding site" evidence="7">
    <location>
        <position position="119"/>
    </location>
    <ligand>
        <name>Zn(2+)</name>
        <dbReference type="ChEBI" id="CHEBI:29105"/>
        <label>1</label>
    </ligand>
</feature>
<dbReference type="InterPro" id="IPR036866">
    <property type="entry name" value="RibonucZ/Hydroxyglut_hydro"/>
</dbReference>
<keyword evidence="5 7" id="KW-0378">Hydrolase</keyword>
<comment type="similarity">
    <text evidence="3 7">Belongs to the metallo-beta-lactamase superfamily. Glyoxalase II family.</text>
</comment>
<feature type="binding site" evidence="7">
    <location>
        <position position="176"/>
    </location>
    <ligand>
        <name>Zn(2+)</name>
        <dbReference type="ChEBI" id="CHEBI:29105"/>
        <label>2</label>
    </ligand>
</feature>
<dbReference type="Pfam" id="PF16123">
    <property type="entry name" value="HAGH_C"/>
    <property type="match status" value="1"/>
</dbReference>
<dbReference type="AlphaFoldDB" id="A0A011UCE8"/>
<dbReference type="NCBIfam" id="TIGR03413">
    <property type="entry name" value="GSH_gloB"/>
    <property type="match status" value="1"/>
</dbReference>
<sequence length="260" mass="28510">MNGIAARLEIEQFICRSDNYGVLIHDPQSALTASIDAPDAAAIEAALKRRGWTLDFIFTTHHHLDHVEGNDALKAKYGVSIIGPKAEETKIPGIDRTVKDGDEFTFGLFRVKTIATPGHTAGEVSYYLPDAKAVFTGDTLFALGCGRLFEGTPLTMFQSLQKLVALPGDTAVYCGHEYTESNARFALTIDPANSALKERAAEIARLRAADRMTLPSSIALEMATNPFLRWHDAGIRSRLGLQDAPDEAVFAEIRKRKDMF</sequence>
<dbReference type="InterPro" id="IPR032282">
    <property type="entry name" value="HAGH_C"/>
</dbReference>
<proteinExistence type="inferred from homology"/>
<dbReference type="Proteomes" id="UP000642265">
    <property type="component" value="Unassembled WGS sequence"/>
</dbReference>
<feature type="binding site" evidence="7">
    <location>
        <position position="63"/>
    </location>
    <ligand>
        <name>Zn(2+)</name>
        <dbReference type="ChEBI" id="CHEBI:29105"/>
        <label>1</label>
    </ligand>
</feature>
<dbReference type="GO" id="GO:0019243">
    <property type="term" value="P:methylglyoxal catabolic process to D-lactate via S-lactoyl-glutathione"/>
    <property type="evidence" value="ECO:0007669"/>
    <property type="project" value="UniProtKB-UniRule"/>
</dbReference>
<dbReference type="PANTHER" id="PTHR43705">
    <property type="entry name" value="HYDROXYACYLGLUTATHIONE HYDROLASE"/>
    <property type="match status" value="1"/>
</dbReference>
<dbReference type="Pfam" id="PF00753">
    <property type="entry name" value="Lactamase_B"/>
    <property type="match status" value="1"/>
</dbReference>
<dbReference type="EMBL" id="JACZKO010000048">
    <property type="protein sequence ID" value="MBE0562852.1"/>
    <property type="molecule type" value="Genomic_DNA"/>
</dbReference>
<comment type="catalytic activity">
    <reaction evidence="1 7">
        <text>an S-(2-hydroxyacyl)glutathione + H2O = a 2-hydroxy carboxylate + glutathione + H(+)</text>
        <dbReference type="Rhea" id="RHEA:21864"/>
        <dbReference type="ChEBI" id="CHEBI:15377"/>
        <dbReference type="ChEBI" id="CHEBI:15378"/>
        <dbReference type="ChEBI" id="CHEBI:57925"/>
        <dbReference type="ChEBI" id="CHEBI:58896"/>
        <dbReference type="ChEBI" id="CHEBI:71261"/>
        <dbReference type="EC" id="3.1.2.6"/>
    </reaction>
</comment>
<dbReference type="UniPathway" id="UPA00619">
    <property type="reaction ID" value="UER00676"/>
</dbReference>
<dbReference type="InterPro" id="IPR017782">
    <property type="entry name" value="Hydroxyacylglutathione_Hdrlase"/>
</dbReference>
<feature type="binding site" evidence="7">
    <location>
        <position position="138"/>
    </location>
    <ligand>
        <name>Zn(2+)</name>
        <dbReference type="ChEBI" id="CHEBI:29105"/>
        <label>2</label>
    </ligand>
</feature>
<dbReference type="InterPro" id="IPR001279">
    <property type="entry name" value="Metallo-B-lactamas"/>
</dbReference>
<feature type="binding site" evidence="7">
    <location>
        <position position="65"/>
    </location>
    <ligand>
        <name>Zn(2+)</name>
        <dbReference type="ChEBI" id="CHEBI:29105"/>
        <label>2</label>
    </ligand>
</feature>
<name>A0A011UCE8_BRUAN</name>
<dbReference type="EMBL" id="WBWX01000002">
    <property type="protein sequence ID" value="KAB2801235.1"/>
    <property type="molecule type" value="Genomic_DNA"/>
</dbReference>
<feature type="domain" description="Metallo-beta-lactamase" evidence="8">
    <location>
        <begin position="18"/>
        <end position="176"/>
    </location>
</feature>
<dbReference type="EC" id="3.1.2.6" evidence="7"/>
<evidence type="ECO:0000256" key="4">
    <source>
        <dbReference type="ARBA" id="ARBA00022723"/>
    </source>
</evidence>
<dbReference type="Proteomes" id="UP000441102">
    <property type="component" value="Unassembled WGS sequence"/>
</dbReference>
<dbReference type="InterPro" id="IPR035680">
    <property type="entry name" value="Clx_II_MBL"/>
</dbReference>
<dbReference type="RefSeq" id="WP_010657602.1">
    <property type="nucleotide sequence ID" value="NZ_CP044970.1"/>
</dbReference>
<comment type="function">
    <text evidence="7">Thiolesterase that catalyzes the hydrolysis of S-D-lactoyl-glutathione to form glutathione and D-lactic acid.</text>
</comment>
<evidence type="ECO:0000256" key="6">
    <source>
        <dbReference type="ARBA" id="ARBA00022833"/>
    </source>
</evidence>
<evidence type="ECO:0000313" key="11">
    <source>
        <dbReference type="Proteomes" id="UP000441102"/>
    </source>
</evidence>
<comment type="caution">
    <text evidence="9">The sequence shown here is derived from an EMBL/GenBank/DDBJ whole genome shotgun (WGS) entry which is preliminary data.</text>
</comment>
<protein>
    <recommendedName>
        <fullName evidence="7">Hydroxyacylglutathione hydrolase</fullName>
        <ecNumber evidence="7">3.1.2.6</ecNumber>
    </recommendedName>
    <alternativeName>
        <fullName evidence="7">Glyoxalase II</fullName>
        <shortName evidence="7">Glx II</shortName>
    </alternativeName>
</protein>
<evidence type="ECO:0000256" key="2">
    <source>
        <dbReference type="ARBA" id="ARBA00004963"/>
    </source>
</evidence>
<dbReference type="GO" id="GO:0004416">
    <property type="term" value="F:hydroxyacylglutathione hydrolase activity"/>
    <property type="evidence" value="ECO:0007669"/>
    <property type="project" value="UniProtKB-UniRule"/>
</dbReference>
<evidence type="ECO:0000259" key="8">
    <source>
        <dbReference type="SMART" id="SM00849"/>
    </source>
</evidence>
<reference evidence="10" key="3">
    <citation type="submission" date="2020-10" db="EMBL/GenBank/DDBJ databases">
        <title>Enrichment of novel Verrucomicrobia, Bacteroidetes and Krumholzibacteria in an oxygen-limited, methane- and iron-fed bioreactor inoculated with Bothnian Sea sediments.</title>
        <authorList>
            <person name="Martins P.D."/>
            <person name="de Jong A."/>
            <person name="Lenstra W.K."/>
            <person name="van Helmond N.A.G.M."/>
            <person name="Slomp C.P."/>
            <person name="Jetten M.S.M."/>
            <person name="Welte C.U."/>
            <person name="Rasigraf O."/>
        </authorList>
    </citation>
    <scope>NUCLEOTIDE SEQUENCE</scope>
    <source>
        <strain evidence="10">MAG47</strain>
    </source>
</reference>
<keyword evidence="4 7" id="KW-0479">Metal-binding</keyword>
<dbReference type="InterPro" id="IPR050110">
    <property type="entry name" value="Glyoxalase_II_hydrolase"/>
</dbReference>
<dbReference type="HAMAP" id="MF_01374">
    <property type="entry name" value="Glyoxalase_2"/>
    <property type="match status" value="1"/>
</dbReference>
<evidence type="ECO:0000256" key="7">
    <source>
        <dbReference type="HAMAP-Rule" id="MF_01374"/>
    </source>
</evidence>
<evidence type="ECO:0000313" key="9">
    <source>
        <dbReference type="EMBL" id="KAB2801235.1"/>
    </source>
</evidence>
<dbReference type="GO" id="GO:0046872">
    <property type="term" value="F:metal ion binding"/>
    <property type="evidence" value="ECO:0007669"/>
    <property type="project" value="UniProtKB-KW"/>
</dbReference>
<gene>
    <name evidence="7 9" type="primary">gloB</name>
    <name evidence="9" type="ORF">F9L06_05980</name>
    <name evidence="10" type="ORF">IH622_18840</name>
</gene>
<accession>A0A011UCE8</accession>
<comment type="cofactor">
    <cofactor evidence="7">
        <name>Zn(2+)</name>
        <dbReference type="ChEBI" id="CHEBI:29105"/>
    </cofactor>
    <text evidence="7">Binds 2 Zn(2+) ions per subunit.</text>
</comment>
<dbReference type="Gene3D" id="3.60.15.10">
    <property type="entry name" value="Ribonuclease Z/Hydroxyacylglutathione hydrolase-like"/>
    <property type="match status" value="1"/>
</dbReference>
<evidence type="ECO:0000256" key="5">
    <source>
        <dbReference type="ARBA" id="ARBA00022801"/>
    </source>
</evidence>
<evidence type="ECO:0000256" key="1">
    <source>
        <dbReference type="ARBA" id="ARBA00001623"/>
    </source>
</evidence>
<reference evidence="9 11" key="1">
    <citation type="submission" date="2019-09" db="EMBL/GenBank/DDBJ databases">
        <title>Taxonomic organization of the family Brucellaceae based on a phylogenomic approach.</title>
        <authorList>
            <person name="Leclercq S."/>
            <person name="Cloeckaert A."/>
            <person name="Zygmunt M.S."/>
        </authorList>
    </citation>
    <scope>NUCLEOTIDE SEQUENCE [LARGE SCALE GENOMIC DNA]</scope>
    <source>
        <strain evidence="9 11">CCUG 34461</strain>
    </source>
</reference>
<evidence type="ECO:0000256" key="3">
    <source>
        <dbReference type="ARBA" id="ARBA00006759"/>
    </source>
</evidence>
<feature type="binding site" evidence="7">
    <location>
        <position position="61"/>
    </location>
    <ligand>
        <name>Zn(2+)</name>
        <dbReference type="ChEBI" id="CHEBI:29105"/>
        <label>1</label>
    </ligand>
</feature>
<comment type="pathway">
    <text evidence="2 7">Secondary metabolite metabolism; methylglyoxal degradation; (R)-lactate from methylglyoxal: step 2/2.</text>
</comment>
<feature type="binding site" evidence="7">
    <location>
        <position position="138"/>
    </location>
    <ligand>
        <name>Zn(2+)</name>
        <dbReference type="ChEBI" id="CHEBI:29105"/>
        <label>1</label>
    </ligand>
</feature>
<dbReference type="GeneID" id="61318649"/>
<dbReference type="CDD" id="cd07723">
    <property type="entry name" value="hydroxyacylglutathione_hydrolase_MBL-fold"/>
    <property type="match status" value="1"/>
</dbReference>
<keyword evidence="6 7" id="KW-0862">Zinc</keyword>
<comment type="subunit">
    <text evidence="7">Monomer.</text>
</comment>
<reference evidence="10" key="2">
    <citation type="submission" date="2020-09" db="EMBL/GenBank/DDBJ databases">
        <authorList>
            <person name="Dalcin Martins P."/>
        </authorList>
    </citation>
    <scope>NUCLEOTIDE SEQUENCE</scope>
    <source>
        <strain evidence="10">MAG47</strain>
    </source>
</reference>
<dbReference type="PIRSF" id="PIRSF005457">
    <property type="entry name" value="Glx"/>
    <property type="match status" value="1"/>
</dbReference>
<feature type="binding site" evidence="7">
    <location>
        <position position="66"/>
    </location>
    <ligand>
        <name>Zn(2+)</name>
        <dbReference type="ChEBI" id="CHEBI:29105"/>
        <label>2</label>
    </ligand>
</feature>
<dbReference type="PANTHER" id="PTHR43705:SF1">
    <property type="entry name" value="HYDROXYACYLGLUTATHIONE HYDROLASE GLOB"/>
    <property type="match status" value="1"/>
</dbReference>